<proteinExistence type="predicted"/>
<evidence type="ECO:0000256" key="2">
    <source>
        <dbReference type="SAM" id="SignalP"/>
    </source>
</evidence>
<feature type="region of interest" description="Disordered" evidence="1">
    <location>
        <begin position="17"/>
        <end position="66"/>
    </location>
</feature>
<dbReference type="Proteomes" id="UP001606300">
    <property type="component" value="Unassembled WGS sequence"/>
</dbReference>
<gene>
    <name evidence="3" type="ORF">ACG02S_09405</name>
</gene>
<name>A0ABW7EKY2_9BURK</name>
<organism evidence="3 4">
    <name type="scientific">Pelomonas dachongensis</name>
    <dbReference type="NCBI Taxonomy" id="3299029"/>
    <lineage>
        <taxon>Bacteria</taxon>
        <taxon>Pseudomonadati</taxon>
        <taxon>Pseudomonadota</taxon>
        <taxon>Betaproteobacteria</taxon>
        <taxon>Burkholderiales</taxon>
        <taxon>Sphaerotilaceae</taxon>
        <taxon>Roseateles</taxon>
    </lineage>
</organism>
<feature type="compositionally biased region" description="Basic residues" evidence="1">
    <location>
        <begin position="40"/>
        <end position="66"/>
    </location>
</feature>
<feature type="signal peptide" evidence="2">
    <location>
        <begin position="1"/>
        <end position="21"/>
    </location>
</feature>
<evidence type="ECO:0000313" key="4">
    <source>
        <dbReference type="Proteomes" id="UP001606300"/>
    </source>
</evidence>
<evidence type="ECO:0000256" key="1">
    <source>
        <dbReference type="SAM" id="MobiDB-lite"/>
    </source>
</evidence>
<sequence length="66" mass="6908">MKTLLIAATLAIALAAPAAQARTAPHHDGSQLSSAVQAKAGKKKVARANKHKKHKKHAKKGHKKSA</sequence>
<feature type="chain" id="PRO_5046755737" description="Pentapeptide MXKDX repeat protein" evidence="2">
    <location>
        <begin position="22"/>
        <end position="66"/>
    </location>
</feature>
<comment type="caution">
    <text evidence="3">The sequence shown here is derived from an EMBL/GenBank/DDBJ whole genome shotgun (WGS) entry which is preliminary data.</text>
</comment>
<evidence type="ECO:0000313" key="3">
    <source>
        <dbReference type="EMBL" id="MFG6414112.1"/>
    </source>
</evidence>
<evidence type="ECO:0008006" key="5">
    <source>
        <dbReference type="Google" id="ProtNLM"/>
    </source>
</evidence>
<dbReference type="RefSeq" id="WP_394470192.1">
    <property type="nucleotide sequence ID" value="NZ_JBIGHY010000003.1"/>
</dbReference>
<keyword evidence="2" id="KW-0732">Signal</keyword>
<dbReference type="EMBL" id="JBIGHY010000003">
    <property type="protein sequence ID" value="MFG6414112.1"/>
    <property type="molecule type" value="Genomic_DNA"/>
</dbReference>
<keyword evidence="4" id="KW-1185">Reference proteome</keyword>
<protein>
    <recommendedName>
        <fullName evidence="5">Pentapeptide MXKDX repeat protein</fullName>
    </recommendedName>
</protein>
<accession>A0ABW7EKY2</accession>
<reference evidence="3 4" key="1">
    <citation type="submission" date="2024-09" db="EMBL/GenBank/DDBJ databases">
        <title>Novel species of the genus Pelomonas and Roseateles isolated from streams.</title>
        <authorList>
            <person name="Lu H."/>
        </authorList>
    </citation>
    <scope>NUCLEOTIDE SEQUENCE [LARGE SCALE GENOMIC DNA]</scope>
    <source>
        <strain evidence="3 4">DC23W</strain>
    </source>
</reference>